<proteinExistence type="inferred from homology"/>
<keyword evidence="4" id="KW-0479">Metal-binding</keyword>
<dbReference type="CDD" id="cd09641">
    <property type="entry name" value="Cas3''_I"/>
    <property type="match status" value="1"/>
</dbReference>
<evidence type="ECO:0000256" key="8">
    <source>
        <dbReference type="ARBA" id="ARBA00022840"/>
    </source>
</evidence>
<dbReference type="EMBL" id="CP007141">
    <property type="protein sequence ID" value="AJC73844.1"/>
    <property type="molecule type" value="Genomic_DNA"/>
</dbReference>
<organism evidence="14 15">
    <name type="scientific">Pseudothermotoga hypogea DSM 11164 = NBRC 106472</name>
    <dbReference type="NCBI Taxonomy" id="1123384"/>
    <lineage>
        <taxon>Bacteria</taxon>
        <taxon>Thermotogati</taxon>
        <taxon>Thermotogota</taxon>
        <taxon>Thermotogae</taxon>
        <taxon>Thermotogales</taxon>
        <taxon>Thermotogaceae</taxon>
        <taxon>Pseudothermotoga</taxon>
    </lineage>
</organism>
<keyword evidence="15" id="KW-1185">Reference proteome</keyword>
<evidence type="ECO:0000256" key="3">
    <source>
        <dbReference type="ARBA" id="ARBA00022722"/>
    </source>
</evidence>
<dbReference type="GO" id="GO:0005829">
    <property type="term" value="C:cytosol"/>
    <property type="evidence" value="ECO:0007669"/>
    <property type="project" value="TreeGrafter"/>
</dbReference>
<evidence type="ECO:0000256" key="6">
    <source>
        <dbReference type="ARBA" id="ARBA00022801"/>
    </source>
</evidence>
<keyword evidence="3" id="KW-0540">Nuclease</keyword>
<dbReference type="SUPFAM" id="SSF52540">
    <property type="entry name" value="P-loop containing nucleoside triphosphate hydrolases"/>
    <property type="match status" value="1"/>
</dbReference>
<dbReference type="SMART" id="SM00487">
    <property type="entry name" value="DEXDc"/>
    <property type="match status" value="1"/>
</dbReference>
<evidence type="ECO:0000256" key="2">
    <source>
        <dbReference type="ARBA" id="ARBA00009046"/>
    </source>
</evidence>
<dbReference type="PROSITE" id="PS51194">
    <property type="entry name" value="HELICASE_CTER"/>
    <property type="match status" value="1"/>
</dbReference>
<feature type="domain" description="Helicase C-terminal" evidence="12">
    <location>
        <begin position="483"/>
        <end position="663"/>
    </location>
</feature>
<keyword evidence="8" id="KW-0067">ATP-binding</keyword>
<evidence type="ECO:0000256" key="10">
    <source>
        <dbReference type="ARBA" id="ARBA00038437"/>
    </source>
</evidence>
<comment type="similarity">
    <text evidence="10">Belongs to the DEAD box helicase family.</text>
</comment>
<dbReference type="PATRIC" id="fig|1123384.7.peg.1235"/>
<dbReference type="NCBIfam" id="TIGR01587">
    <property type="entry name" value="cas3_core"/>
    <property type="match status" value="1"/>
</dbReference>
<dbReference type="PROSITE" id="PS51643">
    <property type="entry name" value="HD_CAS3"/>
    <property type="match status" value="1"/>
</dbReference>
<dbReference type="InterPro" id="IPR006474">
    <property type="entry name" value="Helicase_Cas3_CRISPR-ass_core"/>
</dbReference>
<dbReference type="Proteomes" id="UP000077469">
    <property type="component" value="Chromosome"/>
</dbReference>
<keyword evidence="5" id="KW-0547">Nucleotide-binding</keyword>
<dbReference type="InterPro" id="IPR001650">
    <property type="entry name" value="Helicase_C-like"/>
</dbReference>
<dbReference type="InterPro" id="IPR027417">
    <property type="entry name" value="P-loop_NTPase"/>
</dbReference>
<dbReference type="GO" id="GO:0004518">
    <property type="term" value="F:nuclease activity"/>
    <property type="evidence" value="ECO:0007669"/>
    <property type="project" value="UniProtKB-KW"/>
</dbReference>
<evidence type="ECO:0000259" key="13">
    <source>
        <dbReference type="PROSITE" id="PS51643"/>
    </source>
</evidence>
<evidence type="ECO:0000256" key="5">
    <source>
        <dbReference type="ARBA" id="ARBA00022741"/>
    </source>
</evidence>
<dbReference type="GO" id="GO:0016787">
    <property type="term" value="F:hydrolase activity"/>
    <property type="evidence" value="ECO:0007669"/>
    <property type="project" value="UniProtKB-KW"/>
</dbReference>
<evidence type="ECO:0000313" key="15">
    <source>
        <dbReference type="Proteomes" id="UP000077469"/>
    </source>
</evidence>
<evidence type="ECO:0000313" key="14">
    <source>
        <dbReference type="EMBL" id="AJC73844.1"/>
    </source>
</evidence>
<name>A0A0X1KRN8_9THEM</name>
<evidence type="ECO:0000259" key="12">
    <source>
        <dbReference type="PROSITE" id="PS51194"/>
    </source>
</evidence>
<dbReference type="Pfam" id="PF22590">
    <property type="entry name" value="Cas3-like_C_2"/>
    <property type="match status" value="1"/>
</dbReference>
<dbReference type="PANTHER" id="PTHR47959:SF16">
    <property type="entry name" value="CRISPR-ASSOCIATED NUCLEASE_HELICASE CAS3-RELATED"/>
    <property type="match status" value="1"/>
</dbReference>
<evidence type="ECO:0000256" key="1">
    <source>
        <dbReference type="ARBA" id="ARBA00006847"/>
    </source>
</evidence>
<dbReference type="GO" id="GO:0046872">
    <property type="term" value="F:metal ion binding"/>
    <property type="evidence" value="ECO:0007669"/>
    <property type="project" value="UniProtKB-KW"/>
</dbReference>
<dbReference type="PANTHER" id="PTHR47959">
    <property type="entry name" value="ATP-DEPENDENT RNA HELICASE RHLE-RELATED"/>
    <property type="match status" value="1"/>
</dbReference>
<dbReference type="Pfam" id="PF18019">
    <property type="entry name" value="Cas3_HD"/>
    <property type="match status" value="1"/>
</dbReference>
<dbReference type="PaxDb" id="1123384-AJ81_06165"/>
<comment type="similarity">
    <text evidence="1">In the N-terminal section; belongs to the CRISPR-associated nuclease Cas3-HD family.</text>
</comment>
<keyword evidence="7" id="KW-0347">Helicase</keyword>
<comment type="similarity">
    <text evidence="2">In the central section; belongs to the CRISPR-associated helicase Cas3 family.</text>
</comment>
<dbReference type="InterPro" id="IPR011545">
    <property type="entry name" value="DEAD/DEAH_box_helicase_dom"/>
</dbReference>
<dbReference type="Gene3D" id="1.10.3210.30">
    <property type="match status" value="1"/>
</dbReference>
<gene>
    <name evidence="14" type="ORF">AJ81_06165</name>
</gene>
<reference evidence="14 15" key="1">
    <citation type="submission" date="2014-01" db="EMBL/GenBank/DDBJ databases">
        <title>Genome sequencing of Thermotog hypogea.</title>
        <authorList>
            <person name="Zhang X."/>
            <person name="Alvare G."/>
            <person name="Fristensky B."/>
            <person name="Chen L."/>
            <person name="Suen T."/>
            <person name="Chen Q."/>
            <person name="Ma K."/>
        </authorList>
    </citation>
    <scope>NUCLEOTIDE SEQUENCE [LARGE SCALE GENOMIC DNA]</scope>
    <source>
        <strain evidence="14 15">DSM 11164</strain>
    </source>
</reference>
<keyword evidence="6" id="KW-0378">Hydrolase</keyword>
<dbReference type="InterPro" id="IPR050079">
    <property type="entry name" value="DEAD_box_RNA_helicase"/>
</dbReference>
<evidence type="ECO:0000256" key="9">
    <source>
        <dbReference type="ARBA" id="ARBA00023118"/>
    </source>
</evidence>
<dbReference type="RefSeq" id="WP_051368724.1">
    <property type="nucleotide sequence ID" value="NC_022795.1"/>
</dbReference>
<dbReference type="InterPro" id="IPR014001">
    <property type="entry name" value="Helicase_ATP-bd"/>
</dbReference>
<dbReference type="STRING" id="1123384.AJ81_06165"/>
<evidence type="ECO:0000256" key="4">
    <source>
        <dbReference type="ARBA" id="ARBA00022723"/>
    </source>
</evidence>
<dbReference type="InterPro" id="IPR006483">
    <property type="entry name" value="CRISPR-assoc_Cas3_HD"/>
</dbReference>
<dbReference type="GO" id="GO:0003676">
    <property type="term" value="F:nucleic acid binding"/>
    <property type="evidence" value="ECO:0007669"/>
    <property type="project" value="InterPro"/>
</dbReference>
<dbReference type="InterPro" id="IPR054712">
    <property type="entry name" value="Cas3-like_dom"/>
</dbReference>
<feature type="domain" description="HD Cas3-type" evidence="13">
    <location>
        <begin position="18"/>
        <end position="232"/>
    </location>
</feature>
<dbReference type="InterPro" id="IPR038257">
    <property type="entry name" value="CRISPR-assoc_Cas3_HD_sf"/>
</dbReference>
<feature type="domain" description="Helicase ATP-binding" evidence="11">
    <location>
        <begin position="272"/>
        <end position="450"/>
    </location>
</feature>
<dbReference type="Gene3D" id="3.40.50.300">
    <property type="entry name" value="P-loop containing nucleotide triphosphate hydrolases"/>
    <property type="match status" value="2"/>
</dbReference>
<sequence length="834" mass="97692">MNANATEKVKILAKTTDPRAGEVTLSRHVKDVLKVFEALRETLKIEEDLSEAVRIAIFLHDLGKVLPAFQIKQLRNRNYEPWDVVYEIPHSLFSIFLLNVDRLKKKLEEKFKERAEDLFNFLISSIAYHHWREGYEAFLISNKRELVAVCQKLKGEWEEPLLRNLRQELQDFEDYYLDLVGTNNELVEAILNGRKLVKLVVPPYKFDYEPLRKQMKKEWILISGILQRCDHFASWCEMEGFDELGKIEQKVEVNVRENIEKKIGSNAWQFSKINDLTDKNVVLIAPTGYGKTEFAFLWSNSEKLLYTLPLRVAVNQIHDRAEGIFGKDKVGLLHSDADLFLLEKGDEMVDPMKVYELSRQLSYPVIVSTGDQFFPYALRPPGYEKIFATLSHSRLVIDEIQAYDPKACAIIVKLIQWVQKMGGNFLLMTATLPEFVEGELPKEFEKINIYEEKKQDFEKIIKHKVQIEEIENEDSNFDLREKNIDEILRQARKGKRVLVILNTIKLAKKVFERLKSKLRDQGDDCKIFLLHSEFTFGDRRRKEVEILKHFGNPKPKDEKEAKVLVTTQVVEASLDIDADCLFTEICPLDALIQRMGRVIRRYIYANGRVLNKSDGKEYKLHQEIRLYDGSEPNVFVWVFKEGYQSGRGAVYSKDQIEQTKEIIKEEIRRTAEMSEFRKYEIVNDYYRSLRNSKKYLDEFYKTIEILNAGFMSERKSEAFQIFREIYSIPVIPESLEKHFVREIKKYSQKDSLSYSDFKLKVLSHFVVNVDARKYITKKAISLRPTKDLVYEANIEAEKGSRIERWLDGIYLCSGEYDPEEGFTPRETREAHIVD</sequence>
<dbReference type="KEGG" id="phy:AJ81_06165"/>
<evidence type="ECO:0000259" key="11">
    <source>
        <dbReference type="PROSITE" id="PS51192"/>
    </source>
</evidence>
<dbReference type="Pfam" id="PF00270">
    <property type="entry name" value="DEAD"/>
    <property type="match status" value="1"/>
</dbReference>
<dbReference type="OrthoDB" id="9810236at2"/>
<dbReference type="SMART" id="SM00490">
    <property type="entry name" value="HELICc"/>
    <property type="match status" value="1"/>
</dbReference>
<dbReference type="GO" id="GO:0003724">
    <property type="term" value="F:RNA helicase activity"/>
    <property type="evidence" value="ECO:0007669"/>
    <property type="project" value="TreeGrafter"/>
</dbReference>
<dbReference type="GO" id="GO:0005524">
    <property type="term" value="F:ATP binding"/>
    <property type="evidence" value="ECO:0007669"/>
    <property type="project" value="UniProtKB-KW"/>
</dbReference>
<dbReference type="NCBIfam" id="TIGR01596">
    <property type="entry name" value="cas3_HD"/>
    <property type="match status" value="1"/>
</dbReference>
<protein>
    <submittedName>
        <fullName evidence="14">CRISPR-associated protein Cas3</fullName>
    </submittedName>
</protein>
<accession>A0A0X1KRN8</accession>
<dbReference type="GO" id="GO:0051607">
    <property type="term" value="P:defense response to virus"/>
    <property type="evidence" value="ECO:0007669"/>
    <property type="project" value="UniProtKB-KW"/>
</dbReference>
<dbReference type="PROSITE" id="PS51192">
    <property type="entry name" value="HELICASE_ATP_BIND_1"/>
    <property type="match status" value="1"/>
</dbReference>
<keyword evidence="9" id="KW-0051">Antiviral defense</keyword>
<dbReference type="AlphaFoldDB" id="A0A0X1KRN8"/>
<evidence type="ECO:0000256" key="7">
    <source>
        <dbReference type="ARBA" id="ARBA00022806"/>
    </source>
</evidence>